<proteinExistence type="predicted"/>
<evidence type="ECO:0000313" key="1">
    <source>
        <dbReference type="EMBL" id="CDP21209.1"/>
    </source>
</evidence>
<dbReference type="InParanoid" id="A0A068VKW2"/>
<gene>
    <name evidence="1" type="ORF">GSCOC_T00008131001</name>
</gene>
<organism evidence="1 2">
    <name type="scientific">Coffea canephora</name>
    <name type="common">Robusta coffee</name>
    <dbReference type="NCBI Taxonomy" id="49390"/>
    <lineage>
        <taxon>Eukaryota</taxon>
        <taxon>Viridiplantae</taxon>
        <taxon>Streptophyta</taxon>
        <taxon>Embryophyta</taxon>
        <taxon>Tracheophyta</taxon>
        <taxon>Spermatophyta</taxon>
        <taxon>Magnoliopsida</taxon>
        <taxon>eudicotyledons</taxon>
        <taxon>Gunneridae</taxon>
        <taxon>Pentapetalae</taxon>
        <taxon>asterids</taxon>
        <taxon>lamiids</taxon>
        <taxon>Gentianales</taxon>
        <taxon>Rubiaceae</taxon>
        <taxon>Ixoroideae</taxon>
        <taxon>Gardenieae complex</taxon>
        <taxon>Bertiereae - Coffeeae clade</taxon>
        <taxon>Coffeeae</taxon>
        <taxon>Coffea</taxon>
    </lineage>
</organism>
<accession>A0A068VKW2</accession>
<protein>
    <submittedName>
        <fullName evidence="1">DH200=94 genomic scaffold, scaffold_2797</fullName>
    </submittedName>
</protein>
<keyword evidence="2" id="KW-1185">Reference proteome</keyword>
<dbReference type="EMBL" id="HG741881">
    <property type="protein sequence ID" value="CDP21209.1"/>
    <property type="molecule type" value="Genomic_DNA"/>
</dbReference>
<evidence type="ECO:0000313" key="2">
    <source>
        <dbReference type="Proteomes" id="UP000295252"/>
    </source>
</evidence>
<sequence length="89" mass="10291">MRTFSSILKDSFRDPFLVERIRYADPISRFKVPLHFIVIEEELGKCGLSTTPSPYYRDNVNPIPSVTTTLRQYLVKKLLLHNSCSTTDL</sequence>
<dbReference type="Proteomes" id="UP000295252">
    <property type="component" value="Unassembled WGS sequence"/>
</dbReference>
<reference evidence="2" key="1">
    <citation type="journal article" date="2014" name="Science">
        <title>The coffee genome provides insight into the convergent evolution of caffeine biosynthesis.</title>
        <authorList>
            <person name="Denoeud F."/>
            <person name="Carretero-Paulet L."/>
            <person name="Dereeper A."/>
            <person name="Droc G."/>
            <person name="Guyot R."/>
            <person name="Pietrella M."/>
            <person name="Zheng C."/>
            <person name="Alberti A."/>
            <person name="Anthony F."/>
            <person name="Aprea G."/>
            <person name="Aury J.M."/>
            <person name="Bento P."/>
            <person name="Bernard M."/>
            <person name="Bocs S."/>
            <person name="Campa C."/>
            <person name="Cenci A."/>
            <person name="Combes M.C."/>
            <person name="Crouzillat D."/>
            <person name="Da Silva C."/>
            <person name="Daddiego L."/>
            <person name="De Bellis F."/>
            <person name="Dussert S."/>
            <person name="Garsmeur O."/>
            <person name="Gayraud T."/>
            <person name="Guignon V."/>
            <person name="Jahn K."/>
            <person name="Jamilloux V."/>
            <person name="Joet T."/>
            <person name="Labadie K."/>
            <person name="Lan T."/>
            <person name="Leclercq J."/>
            <person name="Lepelley M."/>
            <person name="Leroy T."/>
            <person name="Li L.T."/>
            <person name="Librado P."/>
            <person name="Lopez L."/>
            <person name="Munoz A."/>
            <person name="Noel B."/>
            <person name="Pallavicini A."/>
            <person name="Perrotta G."/>
            <person name="Poncet V."/>
            <person name="Pot D."/>
            <person name="Priyono X."/>
            <person name="Rigoreau M."/>
            <person name="Rouard M."/>
            <person name="Rozas J."/>
            <person name="Tranchant-Dubreuil C."/>
            <person name="VanBuren R."/>
            <person name="Zhang Q."/>
            <person name="Andrade A.C."/>
            <person name="Argout X."/>
            <person name="Bertrand B."/>
            <person name="de Kochko A."/>
            <person name="Graziosi G."/>
            <person name="Henry R.J."/>
            <person name="Jayarama X."/>
            <person name="Ming R."/>
            <person name="Nagai C."/>
            <person name="Rounsley S."/>
            <person name="Sankoff D."/>
            <person name="Giuliano G."/>
            <person name="Albert V.A."/>
            <person name="Wincker P."/>
            <person name="Lashermes P."/>
        </authorList>
    </citation>
    <scope>NUCLEOTIDE SEQUENCE [LARGE SCALE GENOMIC DNA]</scope>
    <source>
        <strain evidence="2">cv. DH200-94</strain>
    </source>
</reference>
<dbReference type="Gramene" id="CDP21209">
    <property type="protein sequence ID" value="CDP21209"/>
    <property type="gene ID" value="GSCOC_T00008131001"/>
</dbReference>
<dbReference type="AlphaFoldDB" id="A0A068VKW2"/>
<name>A0A068VKW2_COFCA</name>